<comment type="caution">
    <text evidence="2">The sequence shown here is derived from an EMBL/GenBank/DDBJ whole genome shotgun (WGS) entry which is preliminary data.</text>
</comment>
<dbReference type="EMBL" id="AOPY01001624">
    <property type="protein sequence ID" value="EPJ35596.1"/>
    <property type="molecule type" value="Genomic_DNA"/>
</dbReference>
<dbReference type="AlphaFoldDB" id="S4MGF8"/>
<name>S4MGF8_9ACTN</name>
<dbReference type="Proteomes" id="UP000015001">
    <property type="component" value="Unassembled WGS sequence"/>
</dbReference>
<dbReference type="PATRIC" id="fig|1283301.3.peg.7298"/>
<evidence type="ECO:0000313" key="3">
    <source>
        <dbReference type="Proteomes" id="UP000015001"/>
    </source>
</evidence>
<organism evidence="2 3">
    <name type="scientific">Streptomyces afghaniensis 772</name>
    <dbReference type="NCBI Taxonomy" id="1283301"/>
    <lineage>
        <taxon>Bacteria</taxon>
        <taxon>Bacillati</taxon>
        <taxon>Actinomycetota</taxon>
        <taxon>Actinomycetes</taxon>
        <taxon>Kitasatosporales</taxon>
        <taxon>Streptomycetaceae</taxon>
        <taxon>Streptomyces</taxon>
    </lineage>
</organism>
<reference evidence="2 3" key="1">
    <citation type="submission" date="2013-02" db="EMBL/GenBank/DDBJ databases">
        <title>Draft Genome Sequence of Streptomyces afghaniensis, Which Produces Compounds of the Julimycin B-Complex.</title>
        <authorList>
            <person name="Gruening B.A."/>
            <person name="Praeg A."/>
            <person name="Erxleben A."/>
            <person name="Guenther S."/>
            <person name="Fiedler H.-P."/>
            <person name="Goodfellow M."/>
            <person name="Mueller M."/>
        </authorList>
    </citation>
    <scope>NUCLEOTIDE SEQUENCE [LARGE SCALE GENOMIC DNA]</scope>
    <source>
        <strain evidence="2 3">772</strain>
    </source>
</reference>
<accession>S4MGF8</accession>
<protein>
    <submittedName>
        <fullName evidence="2">Uncharacterized protein</fullName>
    </submittedName>
</protein>
<evidence type="ECO:0000313" key="2">
    <source>
        <dbReference type="EMBL" id="EPJ35596.1"/>
    </source>
</evidence>
<sequence>MQRLLLPTRGRRGHPGEAAPADDVLPREYV</sequence>
<feature type="region of interest" description="Disordered" evidence="1">
    <location>
        <begin position="1"/>
        <end position="30"/>
    </location>
</feature>
<gene>
    <name evidence="2" type="ORF">STAFG_7351</name>
</gene>
<keyword evidence="3" id="KW-1185">Reference proteome</keyword>
<proteinExistence type="predicted"/>
<dbReference type="HOGENOM" id="CLU_3405659_0_0_11"/>
<evidence type="ECO:0000256" key="1">
    <source>
        <dbReference type="SAM" id="MobiDB-lite"/>
    </source>
</evidence>